<sequence length="156" mass="15257">MTNSNEPSSSSPTGTGPFFLVDGRLVPCTPTQDAPGVPAGSTFSASSAVPPGPFIVNGALQPSEPALPAAAVSVPVPGSAPLVVHGIVLPPPSEDTASTPANGTPNTVSWPSVAITAIVAAVVVTCMVLGKSTEATVTGVLLVGLLANHVRTSLGS</sequence>
<proteinExistence type="predicted"/>
<keyword evidence="1" id="KW-0472">Membrane</keyword>
<evidence type="ECO:0000256" key="1">
    <source>
        <dbReference type="SAM" id="Phobius"/>
    </source>
</evidence>
<accession>A0ABP7HP38</accession>
<gene>
    <name evidence="2" type="ORF">GCM10022403_035320</name>
</gene>
<dbReference type="Proteomes" id="UP001501009">
    <property type="component" value="Unassembled WGS sequence"/>
</dbReference>
<dbReference type="EMBL" id="BAABDE010000016">
    <property type="protein sequence ID" value="GAA3798395.1"/>
    <property type="molecule type" value="Genomic_DNA"/>
</dbReference>
<evidence type="ECO:0000313" key="2">
    <source>
        <dbReference type="EMBL" id="GAA3798395.1"/>
    </source>
</evidence>
<reference evidence="3" key="1">
    <citation type="journal article" date="2019" name="Int. J. Syst. Evol. Microbiol.">
        <title>The Global Catalogue of Microorganisms (GCM) 10K type strain sequencing project: providing services to taxonomists for standard genome sequencing and annotation.</title>
        <authorList>
            <consortium name="The Broad Institute Genomics Platform"/>
            <consortium name="The Broad Institute Genome Sequencing Center for Infectious Disease"/>
            <person name="Wu L."/>
            <person name="Ma J."/>
        </authorList>
    </citation>
    <scope>NUCLEOTIDE SEQUENCE [LARGE SCALE GENOMIC DNA]</scope>
    <source>
        <strain evidence="3">JCM 17138</strain>
    </source>
</reference>
<evidence type="ECO:0008006" key="4">
    <source>
        <dbReference type="Google" id="ProtNLM"/>
    </source>
</evidence>
<feature type="transmembrane region" description="Helical" evidence="1">
    <location>
        <begin position="108"/>
        <end position="129"/>
    </location>
</feature>
<keyword evidence="1" id="KW-1133">Transmembrane helix</keyword>
<protein>
    <recommendedName>
        <fullName evidence="4">SpdD-like protein</fullName>
    </recommendedName>
</protein>
<organism evidence="2 3">
    <name type="scientific">Streptomyces coacervatus</name>
    <dbReference type="NCBI Taxonomy" id="647381"/>
    <lineage>
        <taxon>Bacteria</taxon>
        <taxon>Bacillati</taxon>
        <taxon>Actinomycetota</taxon>
        <taxon>Actinomycetes</taxon>
        <taxon>Kitasatosporales</taxon>
        <taxon>Streptomycetaceae</taxon>
        <taxon>Streptomyces</taxon>
    </lineage>
</organism>
<name>A0ABP7HP38_9ACTN</name>
<evidence type="ECO:0000313" key="3">
    <source>
        <dbReference type="Proteomes" id="UP001501009"/>
    </source>
</evidence>
<keyword evidence="1" id="KW-0812">Transmembrane</keyword>
<comment type="caution">
    <text evidence="2">The sequence shown here is derived from an EMBL/GenBank/DDBJ whole genome shotgun (WGS) entry which is preliminary data.</text>
</comment>
<keyword evidence="3" id="KW-1185">Reference proteome</keyword>
<dbReference type="RefSeq" id="WP_275780081.1">
    <property type="nucleotide sequence ID" value="NZ_BAABDE010000016.1"/>
</dbReference>